<accession>A0ABS6YCI2</accession>
<reference evidence="2 3" key="1">
    <citation type="submission" date="2021-07" db="EMBL/GenBank/DDBJ databases">
        <title>Genomic diversity and antimicrobial resistance of Prevotella spp. isolated from chronic lung disease airways.</title>
        <authorList>
            <person name="Webb K.A."/>
            <person name="Olagoke O.S."/>
            <person name="Baird T."/>
            <person name="Neill J."/>
            <person name="Pham A."/>
            <person name="Wells T.J."/>
            <person name="Ramsay K.A."/>
            <person name="Bell S.C."/>
            <person name="Sarovich D.S."/>
            <person name="Price E.P."/>
        </authorList>
    </citation>
    <scope>NUCLEOTIDE SEQUENCE [LARGE SCALE GENOMIC DNA]</scope>
    <source>
        <strain evidence="2 3">SCHI0011.S.12</strain>
    </source>
</reference>
<feature type="signal peptide" evidence="1">
    <location>
        <begin position="1"/>
        <end position="19"/>
    </location>
</feature>
<dbReference type="EMBL" id="JAHXCT010000003">
    <property type="protein sequence ID" value="MBW4769273.1"/>
    <property type="molecule type" value="Genomic_DNA"/>
</dbReference>
<dbReference type="Proteomes" id="UP000788426">
    <property type="component" value="Unassembled WGS sequence"/>
</dbReference>
<evidence type="ECO:0000256" key="1">
    <source>
        <dbReference type="SAM" id="SignalP"/>
    </source>
</evidence>
<dbReference type="RefSeq" id="WP_219481055.1">
    <property type="nucleotide sequence ID" value="NZ_CAURQY010000007.1"/>
</dbReference>
<name>A0ABS6YCI2_9BACT</name>
<dbReference type="InterPro" id="IPR032299">
    <property type="entry name" value="DUF4843"/>
</dbReference>
<evidence type="ECO:0000313" key="3">
    <source>
        <dbReference type="Proteomes" id="UP000788426"/>
    </source>
</evidence>
<protein>
    <submittedName>
        <fullName evidence="2">DUF4843 domain-containing protein</fullName>
    </submittedName>
</protein>
<organism evidence="2 3">
    <name type="scientific">Hoylesella nanceiensis</name>
    <dbReference type="NCBI Taxonomy" id="425941"/>
    <lineage>
        <taxon>Bacteria</taxon>
        <taxon>Pseudomonadati</taxon>
        <taxon>Bacteroidota</taxon>
        <taxon>Bacteroidia</taxon>
        <taxon>Bacteroidales</taxon>
        <taxon>Prevotellaceae</taxon>
        <taxon>Hoylesella</taxon>
    </lineage>
</organism>
<feature type="chain" id="PRO_5047330788" evidence="1">
    <location>
        <begin position="20"/>
        <end position="237"/>
    </location>
</feature>
<dbReference type="PROSITE" id="PS51257">
    <property type="entry name" value="PROKAR_LIPOPROTEIN"/>
    <property type="match status" value="1"/>
</dbReference>
<keyword evidence="3" id="KW-1185">Reference proteome</keyword>
<comment type="caution">
    <text evidence="2">The sequence shown here is derived from an EMBL/GenBank/DDBJ whole genome shotgun (WGS) entry which is preliminary data.</text>
</comment>
<sequence>MAKHIILIANITAIIMSLAACSGIDYNGEYSKDGFYNSENQVYFNFKEASDSIITYSFGVKVADTLTHTVYVPVTLAGKTKDQEQTFKVVVDGTSTAKEGVHFTALKSVYSIPANAMTAYVPVELLRKNLSGTQNDSIRLVLRIDSSSDLGTRFTQKNKVTIAFDNLLLRPDFWDIFESYWGIGTYTKAKYTRLLSYYNGDPQEIEKALNDANLQGALYMHVVEVINYFTQHPDENV</sequence>
<keyword evidence="1" id="KW-0732">Signal</keyword>
<evidence type="ECO:0000313" key="2">
    <source>
        <dbReference type="EMBL" id="MBW4769273.1"/>
    </source>
</evidence>
<proteinExistence type="predicted"/>
<dbReference type="Pfam" id="PF16132">
    <property type="entry name" value="DUF4843"/>
    <property type="match status" value="1"/>
</dbReference>
<gene>
    <name evidence="2" type="ORF">KZO38_05795</name>
</gene>